<accession>A0AAF0J709</accession>
<sequence>MFQSPEKPAANTDPAPGNQLQDLTGIKRVVVSVAHQLLERSSSKPTTVVQFQHEMQAKINAQLSTTLPYEPMPKVDRKVSLTNAISTPEEIKQAEDDGVLLICYVDCSVPEKESVSFCSGFAVQGGSSLSAEDSPGRGELVISCAHEMESAYMPSADLALFQLAEDAVQLDPATGQLFPVRDATLATLPVSPYPAVVDTELSVCSFGGWLPHGKGSASDLIFQFLQEDVIRNRWVRATLVGYRDPIGRQAETGTYDELAQLDFTLNFETPENSTSIKDAAKVSSASFPMPGSSGGPVVDINTGSVVGIVRGQRSSELGDSRGDAVPAEKVFECKRR</sequence>
<reference evidence="2" key="1">
    <citation type="submission" date="2023-03" db="EMBL/GenBank/DDBJ databases">
        <title>Mating type loci evolution in Malassezia.</title>
        <authorList>
            <person name="Coelho M.A."/>
        </authorList>
    </citation>
    <scope>NUCLEOTIDE SEQUENCE</scope>
    <source>
        <strain evidence="2">CBS 9557</strain>
    </source>
</reference>
<gene>
    <name evidence="2" type="ORF">MNAN1_001528</name>
</gene>
<keyword evidence="3" id="KW-1185">Reference proteome</keyword>
<evidence type="ECO:0000313" key="3">
    <source>
        <dbReference type="Proteomes" id="UP001213623"/>
    </source>
</evidence>
<dbReference type="EMBL" id="CP119894">
    <property type="protein sequence ID" value="WFD26545.1"/>
    <property type="molecule type" value="Genomic_DNA"/>
</dbReference>
<name>A0AAF0J709_9BASI</name>
<organism evidence="2 3">
    <name type="scientific">Malassezia nana</name>
    <dbReference type="NCBI Taxonomy" id="180528"/>
    <lineage>
        <taxon>Eukaryota</taxon>
        <taxon>Fungi</taxon>
        <taxon>Dikarya</taxon>
        <taxon>Basidiomycota</taxon>
        <taxon>Ustilaginomycotina</taxon>
        <taxon>Malasseziomycetes</taxon>
        <taxon>Malasseziales</taxon>
        <taxon>Malasseziaceae</taxon>
        <taxon>Malassezia</taxon>
    </lineage>
</organism>
<dbReference type="AlphaFoldDB" id="A0AAF0J709"/>
<protein>
    <submittedName>
        <fullName evidence="2">Uncharacterized protein</fullName>
    </submittedName>
</protein>
<evidence type="ECO:0000313" key="2">
    <source>
        <dbReference type="EMBL" id="WFD26545.1"/>
    </source>
</evidence>
<dbReference type="InterPro" id="IPR009003">
    <property type="entry name" value="Peptidase_S1_PA"/>
</dbReference>
<dbReference type="Proteomes" id="UP001213623">
    <property type="component" value="Chromosome 3"/>
</dbReference>
<proteinExistence type="predicted"/>
<evidence type="ECO:0000256" key="1">
    <source>
        <dbReference type="SAM" id="MobiDB-lite"/>
    </source>
</evidence>
<dbReference type="SUPFAM" id="SSF50494">
    <property type="entry name" value="Trypsin-like serine proteases"/>
    <property type="match status" value="1"/>
</dbReference>
<feature type="region of interest" description="Disordered" evidence="1">
    <location>
        <begin position="1"/>
        <end position="21"/>
    </location>
</feature>